<feature type="transmembrane region" description="Helical" evidence="6">
    <location>
        <begin position="104"/>
        <end position="126"/>
    </location>
</feature>
<keyword evidence="5 6" id="KW-0472">Membrane</keyword>
<dbReference type="GO" id="GO:0004930">
    <property type="term" value="F:G protein-coupled receptor activity"/>
    <property type="evidence" value="ECO:0007669"/>
    <property type="project" value="InterPro"/>
</dbReference>
<dbReference type="SUPFAM" id="SSF81321">
    <property type="entry name" value="Family A G protein-coupled receptor-like"/>
    <property type="match status" value="1"/>
</dbReference>
<feature type="transmembrane region" description="Helical" evidence="6">
    <location>
        <begin position="147"/>
        <end position="168"/>
    </location>
</feature>
<dbReference type="Gene3D" id="1.20.1070.10">
    <property type="entry name" value="Rhodopsin 7-helix transmembrane proteins"/>
    <property type="match status" value="1"/>
</dbReference>
<dbReference type="InterPro" id="IPR000276">
    <property type="entry name" value="GPCR_Rhodpsn"/>
</dbReference>
<dbReference type="FunCoup" id="A0A6P8IHW0">
    <property type="interactions" value="693"/>
</dbReference>
<proteinExistence type="predicted"/>
<dbReference type="OrthoDB" id="5962658at2759"/>
<dbReference type="Proteomes" id="UP000515163">
    <property type="component" value="Unplaced"/>
</dbReference>
<dbReference type="RefSeq" id="XP_031566138.1">
    <property type="nucleotide sequence ID" value="XM_031710278.1"/>
</dbReference>
<evidence type="ECO:0000313" key="9">
    <source>
        <dbReference type="RefSeq" id="XP_031566138.1"/>
    </source>
</evidence>
<organism evidence="8 9">
    <name type="scientific">Actinia tenebrosa</name>
    <name type="common">Australian red waratah sea anemone</name>
    <dbReference type="NCBI Taxonomy" id="6105"/>
    <lineage>
        <taxon>Eukaryota</taxon>
        <taxon>Metazoa</taxon>
        <taxon>Cnidaria</taxon>
        <taxon>Anthozoa</taxon>
        <taxon>Hexacorallia</taxon>
        <taxon>Actiniaria</taxon>
        <taxon>Actiniidae</taxon>
        <taxon>Actinia</taxon>
    </lineage>
</organism>
<feature type="domain" description="G-protein coupled receptors family 1 profile" evidence="7">
    <location>
        <begin position="43"/>
        <end position="294"/>
    </location>
</feature>
<evidence type="ECO:0000256" key="6">
    <source>
        <dbReference type="SAM" id="Phobius"/>
    </source>
</evidence>
<dbReference type="Pfam" id="PF00001">
    <property type="entry name" value="7tm_1"/>
    <property type="match status" value="2"/>
</dbReference>
<protein>
    <submittedName>
        <fullName evidence="9">Cannabinoid receptor 1-like</fullName>
    </submittedName>
</protein>
<dbReference type="KEGG" id="aten:116301244"/>
<dbReference type="SMART" id="SM01381">
    <property type="entry name" value="7TM_GPCR_Srsx"/>
    <property type="match status" value="1"/>
</dbReference>
<keyword evidence="3 6" id="KW-0812">Transmembrane</keyword>
<name>A0A6P8IHW0_ACTTE</name>
<reference evidence="9" key="1">
    <citation type="submission" date="2025-08" db="UniProtKB">
        <authorList>
            <consortium name="RefSeq"/>
        </authorList>
    </citation>
    <scope>IDENTIFICATION</scope>
    <source>
        <tissue evidence="9">Tentacle</tissue>
    </source>
</reference>
<comment type="subcellular location">
    <subcellularLocation>
        <location evidence="1">Cell membrane</location>
        <topology evidence="1">Multi-pass membrane protein</topology>
    </subcellularLocation>
</comment>
<evidence type="ECO:0000256" key="2">
    <source>
        <dbReference type="ARBA" id="ARBA00022475"/>
    </source>
</evidence>
<dbReference type="AlphaFoldDB" id="A0A6P8IHW0"/>
<keyword evidence="2" id="KW-1003">Cell membrane</keyword>
<evidence type="ECO:0000256" key="4">
    <source>
        <dbReference type="ARBA" id="ARBA00022989"/>
    </source>
</evidence>
<dbReference type="InterPro" id="IPR017452">
    <property type="entry name" value="GPCR_Rhodpsn_7TM"/>
</dbReference>
<evidence type="ECO:0000256" key="5">
    <source>
        <dbReference type="ARBA" id="ARBA00023136"/>
    </source>
</evidence>
<feature type="transmembrane region" description="Helical" evidence="6">
    <location>
        <begin position="63"/>
        <end position="84"/>
    </location>
</feature>
<feature type="transmembrane region" description="Helical" evidence="6">
    <location>
        <begin position="242"/>
        <end position="262"/>
    </location>
</feature>
<dbReference type="PRINTS" id="PR00237">
    <property type="entry name" value="GPCRRHODOPSN"/>
</dbReference>
<keyword evidence="4 6" id="KW-1133">Transmembrane helix</keyword>
<feature type="transmembrane region" description="Helical" evidence="6">
    <location>
        <begin position="174"/>
        <end position="200"/>
    </location>
</feature>
<dbReference type="GeneID" id="116301244"/>
<dbReference type="InParanoid" id="A0A6P8IHW0"/>
<keyword evidence="8" id="KW-1185">Reference proteome</keyword>
<gene>
    <name evidence="9" type="primary">LOC116301244</name>
</gene>
<dbReference type="PROSITE" id="PS50262">
    <property type="entry name" value="G_PROTEIN_RECEP_F1_2"/>
    <property type="match status" value="1"/>
</dbReference>
<evidence type="ECO:0000256" key="3">
    <source>
        <dbReference type="ARBA" id="ARBA00022692"/>
    </source>
</evidence>
<dbReference type="PANTHER" id="PTHR22750">
    <property type="entry name" value="G-PROTEIN COUPLED RECEPTOR"/>
    <property type="match status" value="1"/>
</dbReference>
<sequence length="354" mass="40571">MAFGDNTCLFVQGDIFIEGKTAFITDVLTAVLNALFAIIAVLVNGFVLYIIRRSEHLKNAPSNILLCCLAFSDMIIGLICQTSFVLYKVCELLKSRDIFCYFRLIVSCFGWVCAGVSLLTISSIIVDRLLALRLHLRYNTFVTAKRVYCLVVIFWIFCIFMVSLRFSFQSDAHWTLIPLVLLIIALVLTLTSYANIFCIVKQHHTQIIDLENSMIRRNHPTEDKAFKNNIYLIRYKRTAATMIYVLAVFLICYLPFLCTMFAEASLGYVTQVKIAYDYASTIVFISSSINPVLYCCRMREIRNAITNSIWVLTKWDFRRGSNVGRRIPKSVHRFIEVKPCSGSASHSENRKERQ</sequence>
<evidence type="ECO:0000256" key="1">
    <source>
        <dbReference type="ARBA" id="ARBA00004651"/>
    </source>
</evidence>
<accession>A0A6P8IHW0</accession>
<evidence type="ECO:0000313" key="8">
    <source>
        <dbReference type="Proteomes" id="UP000515163"/>
    </source>
</evidence>
<feature type="transmembrane region" description="Helical" evidence="6">
    <location>
        <begin position="274"/>
        <end position="296"/>
    </location>
</feature>
<feature type="transmembrane region" description="Helical" evidence="6">
    <location>
        <begin position="30"/>
        <end position="51"/>
    </location>
</feature>
<evidence type="ECO:0000259" key="7">
    <source>
        <dbReference type="PROSITE" id="PS50262"/>
    </source>
</evidence>
<dbReference type="GO" id="GO:0005886">
    <property type="term" value="C:plasma membrane"/>
    <property type="evidence" value="ECO:0007669"/>
    <property type="project" value="UniProtKB-SubCell"/>
</dbReference>
<dbReference type="CDD" id="cd00637">
    <property type="entry name" value="7tm_classA_rhodopsin-like"/>
    <property type="match status" value="1"/>
</dbReference>